<sequence>MLQEFKNCIKEILILDPSNNGLPNSIVLAKKHLITPDVLQIFKKLESLYVLEFARMKLHQLERYIRKCISHLRHIEIEMKDESGSQDEGFLILSVAQPQQQVIRLEIMFREPITQSDMLCMMHNYPSLQELCFAVNGPLDDLSDSVDVAITYQFLEYLFKTPYVDFDEIHISIDSIPQLIHFVARSIQVKTVRFSALDPKGKDQALISLHHNLKNPKTTNNKSEQIKTHFCQFEVILISHEPHMLFSHVLNVFKAGDIEKLIIGPQYIQDGSLPLQITRGMINAILDDYQMLNGLVFTLVEFPEDAPAVPATGRKKCLETLALQECVINPSYLAEFSLQLEHVDELKYLDSKVDQYYLNSENAKISIHMPHTTFTNIDFAFPAIGSYLIKVTTADACFRIKTSRKQGLAPLSSEEYHQLEIANDTYQVDMVCHAVNTITTNHGSFNV</sequence>
<evidence type="ECO:0000313" key="2">
    <source>
        <dbReference type="Proteomes" id="UP001304243"/>
    </source>
</evidence>
<keyword evidence="2" id="KW-1185">Reference proteome</keyword>
<organism evidence="1 2">
    <name type="scientific">Mucor velutinosus</name>
    <dbReference type="NCBI Taxonomy" id="708070"/>
    <lineage>
        <taxon>Eukaryota</taxon>
        <taxon>Fungi</taxon>
        <taxon>Fungi incertae sedis</taxon>
        <taxon>Mucoromycota</taxon>
        <taxon>Mucoromycotina</taxon>
        <taxon>Mucoromycetes</taxon>
        <taxon>Mucorales</taxon>
        <taxon>Mucorineae</taxon>
        <taxon>Mucoraceae</taxon>
        <taxon>Mucor</taxon>
    </lineage>
</organism>
<name>A0AAN7D724_9FUNG</name>
<gene>
    <name evidence="1" type="ORF">ATC70_013404</name>
</gene>
<dbReference type="EMBL" id="JASEJX010000024">
    <property type="protein sequence ID" value="KAK4512161.1"/>
    <property type="molecule type" value="Genomic_DNA"/>
</dbReference>
<dbReference type="AlphaFoldDB" id="A0AAN7D724"/>
<dbReference type="Proteomes" id="UP001304243">
    <property type="component" value="Unassembled WGS sequence"/>
</dbReference>
<reference evidence="1 2" key="1">
    <citation type="submission" date="2022-11" db="EMBL/GenBank/DDBJ databases">
        <title>Mucor velutinosus strain NIH1002 WGS.</title>
        <authorList>
            <person name="Subramanian P."/>
            <person name="Mullikin J.C."/>
            <person name="Segre J.A."/>
            <person name="Zelazny A.M."/>
        </authorList>
    </citation>
    <scope>NUCLEOTIDE SEQUENCE [LARGE SCALE GENOMIC DNA]</scope>
    <source>
        <strain evidence="1 2">NIH1002</strain>
    </source>
</reference>
<evidence type="ECO:0000313" key="1">
    <source>
        <dbReference type="EMBL" id="KAK4512161.1"/>
    </source>
</evidence>
<protein>
    <submittedName>
        <fullName evidence="1">Uncharacterized protein</fullName>
    </submittedName>
</protein>
<proteinExistence type="predicted"/>
<comment type="caution">
    <text evidence="1">The sequence shown here is derived from an EMBL/GenBank/DDBJ whole genome shotgun (WGS) entry which is preliminary data.</text>
</comment>
<dbReference type="GeneID" id="89957090"/>
<accession>A0AAN7D724</accession>
<dbReference type="RefSeq" id="XP_064678827.1">
    <property type="nucleotide sequence ID" value="XM_064832568.1"/>
</dbReference>